<name>A0A3E3EC24_9FIRM</name>
<dbReference type="RefSeq" id="WP_117581660.1">
    <property type="nucleotide sequence ID" value="NZ_QUSL01000016.1"/>
</dbReference>
<gene>
    <name evidence="1" type="ORF">DXB93_10730</name>
</gene>
<dbReference type="AlphaFoldDB" id="A0A3E3EC24"/>
<protein>
    <submittedName>
        <fullName evidence="1">Uncharacterized protein</fullName>
    </submittedName>
</protein>
<comment type="caution">
    <text evidence="1">The sequence shown here is derived from an EMBL/GenBank/DDBJ whole genome shotgun (WGS) entry which is preliminary data.</text>
</comment>
<dbReference type="Proteomes" id="UP000261032">
    <property type="component" value="Unassembled WGS sequence"/>
</dbReference>
<organism evidence="1 2">
    <name type="scientific">Thomasclavelia ramosa</name>
    <dbReference type="NCBI Taxonomy" id="1547"/>
    <lineage>
        <taxon>Bacteria</taxon>
        <taxon>Bacillati</taxon>
        <taxon>Bacillota</taxon>
        <taxon>Erysipelotrichia</taxon>
        <taxon>Erysipelotrichales</taxon>
        <taxon>Coprobacillaceae</taxon>
        <taxon>Thomasclavelia</taxon>
    </lineage>
</organism>
<accession>A0A3E3EC24</accession>
<proteinExistence type="predicted"/>
<evidence type="ECO:0000313" key="1">
    <source>
        <dbReference type="EMBL" id="RGD84430.1"/>
    </source>
</evidence>
<evidence type="ECO:0000313" key="2">
    <source>
        <dbReference type="Proteomes" id="UP000261032"/>
    </source>
</evidence>
<reference evidence="1 2" key="1">
    <citation type="submission" date="2018-08" db="EMBL/GenBank/DDBJ databases">
        <title>A genome reference for cultivated species of the human gut microbiota.</title>
        <authorList>
            <person name="Zou Y."/>
            <person name="Xue W."/>
            <person name="Luo G."/>
        </authorList>
    </citation>
    <scope>NUCLEOTIDE SEQUENCE [LARGE SCALE GENOMIC DNA]</scope>
    <source>
        <strain evidence="1 2">OM06-4</strain>
    </source>
</reference>
<dbReference type="EMBL" id="QUSL01000016">
    <property type="protein sequence ID" value="RGD84430.1"/>
    <property type="molecule type" value="Genomic_DNA"/>
</dbReference>
<sequence length="137" mass="16168">MLLNTKSIIECDEYEEVIHNKEIEMIENEICKLPNYDCLVVFRYVDEYHKEKEQQTMSCQLHEFLSMMEYSDIKNGIDIKIGDNNILTITAYGQAYKVGEKWYTIEEEILIMPLDENNDFIDLSNTLKNINISNNLN</sequence>